<evidence type="ECO:0000256" key="4">
    <source>
        <dbReference type="ARBA" id="ARBA00022737"/>
    </source>
</evidence>
<dbReference type="PROSITE" id="PS50929">
    <property type="entry name" value="ABC_TM1F"/>
    <property type="match status" value="1"/>
</dbReference>
<comment type="caution">
    <text evidence="10">The sequence shown here is derived from an EMBL/GenBank/DDBJ whole genome shotgun (WGS) entry which is preliminary data.</text>
</comment>
<keyword evidence="2" id="KW-0813">Transport</keyword>
<feature type="transmembrane region" description="Helical" evidence="8">
    <location>
        <begin position="212"/>
        <end position="232"/>
    </location>
</feature>
<organism evidence="10 11">
    <name type="scientific">Cochliobolus sativus</name>
    <name type="common">Common root rot and spot blotch fungus</name>
    <name type="synonym">Bipolaris sorokiniana</name>
    <dbReference type="NCBI Taxonomy" id="45130"/>
    <lineage>
        <taxon>Eukaryota</taxon>
        <taxon>Fungi</taxon>
        <taxon>Dikarya</taxon>
        <taxon>Ascomycota</taxon>
        <taxon>Pezizomycotina</taxon>
        <taxon>Dothideomycetes</taxon>
        <taxon>Pleosporomycetidae</taxon>
        <taxon>Pleosporales</taxon>
        <taxon>Pleosporineae</taxon>
        <taxon>Pleosporaceae</taxon>
        <taxon>Bipolaris</taxon>
    </lineage>
</organism>
<evidence type="ECO:0000256" key="6">
    <source>
        <dbReference type="ARBA" id="ARBA00023136"/>
    </source>
</evidence>
<evidence type="ECO:0000313" key="10">
    <source>
        <dbReference type="EMBL" id="KAF5848596.1"/>
    </source>
</evidence>
<name>A0A8H6DU75_COCSA</name>
<keyword evidence="6 8" id="KW-0472">Membrane</keyword>
<dbReference type="AlphaFoldDB" id="A0A8H6DU75"/>
<reference evidence="10" key="1">
    <citation type="submission" date="2019-11" db="EMBL/GenBank/DDBJ databases">
        <title>Bipolaris sorokiniana Genome sequencing.</title>
        <authorList>
            <person name="Wang H."/>
        </authorList>
    </citation>
    <scope>NUCLEOTIDE SEQUENCE</scope>
</reference>
<dbReference type="InterPro" id="IPR039421">
    <property type="entry name" value="Type_1_exporter"/>
</dbReference>
<evidence type="ECO:0000256" key="7">
    <source>
        <dbReference type="SAM" id="MobiDB-lite"/>
    </source>
</evidence>
<feature type="domain" description="ABC transmembrane type-1" evidence="9">
    <location>
        <begin position="100"/>
        <end position="240"/>
    </location>
</feature>
<dbReference type="Pfam" id="PF00664">
    <property type="entry name" value="ABC_membrane"/>
    <property type="match status" value="1"/>
</dbReference>
<protein>
    <recommendedName>
        <fullName evidence="9">ABC transmembrane type-1 domain-containing protein</fullName>
    </recommendedName>
</protein>
<dbReference type="Gene3D" id="1.20.1560.10">
    <property type="entry name" value="ABC transporter type 1, transmembrane domain"/>
    <property type="match status" value="1"/>
</dbReference>
<evidence type="ECO:0000256" key="1">
    <source>
        <dbReference type="ARBA" id="ARBA00004141"/>
    </source>
</evidence>
<keyword evidence="3 8" id="KW-0812">Transmembrane</keyword>
<feature type="transmembrane region" description="Helical" evidence="8">
    <location>
        <begin position="137"/>
        <end position="161"/>
    </location>
</feature>
<evidence type="ECO:0000313" key="11">
    <source>
        <dbReference type="Proteomes" id="UP000624244"/>
    </source>
</evidence>
<keyword evidence="4" id="KW-0677">Repeat</keyword>
<comment type="subcellular location">
    <subcellularLocation>
        <location evidence="1">Membrane</location>
        <topology evidence="1">Multi-pass membrane protein</topology>
    </subcellularLocation>
</comment>
<dbReference type="PANTHER" id="PTHR43394">
    <property type="entry name" value="ATP-DEPENDENT PERMEASE MDL1, MITOCHONDRIAL"/>
    <property type="match status" value="1"/>
</dbReference>
<accession>A0A8H6DU75</accession>
<dbReference type="GO" id="GO:0090374">
    <property type="term" value="P:oligopeptide export from mitochondrion"/>
    <property type="evidence" value="ECO:0007669"/>
    <property type="project" value="TreeGrafter"/>
</dbReference>
<dbReference type="EMBL" id="WNKQ01000010">
    <property type="protein sequence ID" value="KAF5848596.1"/>
    <property type="molecule type" value="Genomic_DNA"/>
</dbReference>
<proteinExistence type="predicted"/>
<dbReference type="GO" id="GO:0005524">
    <property type="term" value="F:ATP binding"/>
    <property type="evidence" value="ECO:0007669"/>
    <property type="project" value="InterPro"/>
</dbReference>
<evidence type="ECO:0000256" key="3">
    <source>
        <dbReference type="ARBA" id="ARBA00022692"/>
    </source>
</evidence>
<dbReference type="InterPro" id="IPR036640">
    <property type="entry name" value="ABC1_TM_sf"/>
</dbReference>
<dbReference type="GO" id="GO:0005743">
    <property type="term" value="C:mitochondrial inner membrane"/>
    <property type="evidence" value="ECO:0007669"/>
    <property type="project" value="TreeGrafter"/>
</dbReference>
<dbReference type="Proteomes" id="UP000624244">
    <property type="component" value="Unassembled WGS sequence"/>
</dbReference>
<feature type="region of interest" description="Disordered" evidence="7">
    <location>
        <begin position="1"/>
        <end position="26"/>
    </location>
</feature>
<gene>
    <name evidence="10" type="ORF">GGP41_009700</name>
</gene>
<evidence type="ECO:0000259" key="9">
    <source>
        <dbReference type="PROSITE" id="PS50929"/>
    </source>
</evidence>
<dbReference type="GO" id="GO:0015421">
    <property type="term" value="F:ABC-type oligopeptide transporter activity"/>
    <property type="evidence" value="ECO:0007669"/>
    <property type="project" value="TreeGrafter"/>
</dbReference>
<dbReference type="InterPro" id="IPR011527">
    <property type="entry name" value="ABC1_TM_dom"/>
</dbReference>
<sequence>MTPSARVTMPDYTDDASSESQPLLDSDDSEIEETCSVLHSTQWERHVEPSLATVQPQAFETATLFRQRFIRQILGLNPFRTSYFTLYRQLDDTSSKAILALAIIFAVLAGLPLPLIGVILGRIINNFPPNADELRHLLYRLMSVAVGYFLVTWGWSVCWAVTGERVSRKTRERLLHRALGMDMAYYDTVAPDLSSILTEKTQTIQLGTSEKVGLFIASISYFISAFTVGFLLNAKLTGVM</sequence>
<dbReference type="SUPFAM" id="SSF90123">
    <property type="entry name" value="ABC transporter transmembrane region"/>
    <property type="match status" value="1"/>
</dbReference>
<evidence type="ECO:0000256" key="8">
    <source>
        <dbReference type="SAM" id="Phobius"/>
    </source>
</evidence>
<feature type="transmembrane region" description="Helical" evidence="8">
    <location>
        <begin position="98"/>
        <end position="125"/>
    </location>
</feature>
<keyword evidence="5 8" id="KW-1133">Transmembrane helix</keyword>
<evidence type="ECO:0000256" key="2">
    <source>
        <dbReference type="ARBA" id="ARBA00022448"/>
    </source>
</evidence>
<evidence type="ECO:0000256" key="5">
    <source>
        <dbReference type="ARBA" id="ARBA00022989"/>
    </source>
</evidence>
<dbReference type="PANTHER" id="PTHR43394:SF11">
    <property type="entry name" value="ATP-BINDING CASSETTE TRANSPORTER"/>
    <property type="match status" value="1"/>
</dbReference>